<evidence type="ECO:0000313" key="8">
    <source>
        <dbReference type="Proteomes" id="UP000199701"/>
    </source>
</evidence>
<dbReference type="OrthoDB" id="9811483at2"/>
<evidence type="ECO:0000256" key="1">
    <source>
        <dbReference type="ARBA" id="ARBA00004141"/>
    </source>
</evidence>
<feature type="transmembrane region" description="Helical" evidence="5">
    <location>
        <begin position="635"/>
        <end position="655"/>
    </location>
</feature>
<protein>
    <submittedName>
        <fullName evidence="7">Putative membrane protein</fullName>
    </submittedName>
</protein>
<evidence type="ECO:0000256" key="2">
    <source>
        <dbReference type="ARBA" id="ARBA00022692"/>
    </source>
</evidence>
<dbReference type="InterPro" id="IPR051328">
    <property type="entry name" value="T7SS_ABC-Transporter"/>
</dbReference>
<evidence type="ECO:0000256" key="5">
    <source>
        <dbReference type="SAM" id="Phobius"/>
    </source>
</evidence>
<keyword evidence="4 5" id="KW-0472">Membrane</keyword>
<dbReference type="NCBIfam" id="TIGR03057">
    <property type="entry name" value="xxxLxxG_by_4"/>
    <property type="match status" value="2"/>
</dbReference>
<feature type="transmembrane region" description="Helical" evidence="5">
    <location>
        <begin position="12"/>
        <end position="35"/>
    </location>
</feature>
<feature type="transmembrane region" description="Helical" evidence="5">
    <location>
        <begin position="550"/>
        <end position="574"/>
    </location>
</feature>
<dbReference type="Gene3D" id="1.10.287.950">
    <property type="entry name" value="Methyl-accepting chemotaxis protein"/>
    <property type="match status" value="1"/>
</dbReference>
<dbReference type="NCBIfam" id="TIGR03062">
    <property type="entry name" value="pip_yhgE_Cterm"/>
    <property type="match status" value="1"/>
</dbReference>
<evidence type="ECO:0000256" key="3">
    <source>
        <dbReference type="ARBA" id="ARBA00022989"/>
    </source>
</evidence>
<feature type="transmembrane region" description="Helical" evidence="5">
    <location>
        <begin position="522"/>
        <end position="544"/>
    </location>
</feature>
<dbReference type="InterPro" id="IPR023908">
    <property type="entry name" value="xxxLxxG_rpt"/>
</dbReference>
<gene>
    <name evidence="7" type="ORF">SAMN05421659_104108</name>
</gene>
<organism evidence="7 8">
    <name type="scientific">[Clostridium] fimetarium</name>
    <dbReference type="NCBI Taxonomy" id="99656"/>
    <lineage>
        <taxon>Bacteria</taxon>
        <taxon>Bacillati</taxon>
        <taxon>Bacillota</taxon>
        <taxon>Clostridia</taxon>
        <taxon>Lachnospirales</taxon>
        <taxon>Lachnospiraceae</taxon>
    </lineage>
</organism>
<dbReference type="InterPro" id="IPR017501">
    <property type="entry name" value="Phage_infect_YhgE_C"/>
</dbReference>
<keyword evidence="2 5" id="KW-0812">Transmembrane</keyword>
<dbReference type="RefSeq" id="WP_092451882.1">
    <property type="nucleotide sequence ID" value="NZ_FOJI01000004.1"/>
</dbReference>
<feature type="transmembrane region" description="Helical" evidence="5">
    <location>
        <begin position="581"/>
        <end position="600"/>
    </location>
</feature>
<evidence type="ECO:0000259" key="6">
    <source>
        <dbReference type="Pfam" id="PF12698"/>
    </source>
</evidence>
<name>A0A1I0P2Q0_9FIRM</name>
<proteinExistence type="predicted"/>
<sequence length="669" mass="71617">MKSKLTKRQFKCICVIIGVIILPLLYSYFYLGAFWDPYSRLETLPVAVVNNDKGATINDVERNIGKEMCEKLKEDGTLKFVFTDENDAKVGTEGKEYYAMIVIPSDFSADVASAATTDKQTATITFSPNEKRNYLASQILGKAILQIEVSVRESVNKEIVQQLADKLNSVPDQMTKLQDGMAQLDDGSKQLSDGAATLADGTQTFNDKFKEYQKGVSDLKDGTNTLSNGIGTLDSGITQLLDGANQLKSSTANIGDLTTGAQALAVGADKFNQGLIQYTAGVDSLIANVNSTTTFLSYYVTKVNPAIMQDPVFAKFISDLSTPANAQNIKILQASSAQLKAASVTIATSTGQLAAGTTGLPQLKAALEQLSQGLESAKSGSTALSSGSQTLNAGVSTLNSATAQLSEAAATIANGSASLSEGADKLQDGIVTAKSGVDSSVTDTNSQLKSLDGIADFAATPVSINQANITSVPNYGTAFAPYFLSLSLWVGGLMIFVGIYYDPDNKFKILSRETENKIARSFIYLLIGFIQALVLGVVLLFGLGLKVDNIPLYFLSCCLVSMVFISIIQFLMVYLKDAGKFLCMLLLILQLTSCGGTFPMETVPKLFNYLYSFMPMTYSVGLFKQSISGVNISELLLNAGVLFGILVVFMSLTVLSSRIKSKNENKIQD</sequence>
<dbReference type="InterPro" id="IPR017500">
    <property type="entry name" value="Phage_infect_YhgE_N"/>
</dbReference>
<dbReference type="STRING" id="99656.SAMN05421659_104108"/>
<dbReference type="NCBIfam" id="TIGR03061">
    <property type="entry name" value="pip_yhgE_Nterm"/>
    <property type="match status" value="1"/>
</dbReference>
<dbReference type="GO" id="GO:0016020">
    <property type="term" value="C:membrane"/>
    <property type="evidence" value="ECO:0007669"/>
    <property type="project" value="UniProtKB-SubCell"/>
</dbReference>
<comment type="subcellular location">
    <subcellularLocation>
        <location evidence="1">Membrane</location>
        <topology evidence="1">Multi-pass membrane protein</topology>
    </subcellularLocation>
</comment>
<keyword evidence="8" id="KW-1185">Reference proteome</keyword>
<dbReference type="Pfam" id="PF12698">
    <property type="entry name" value="ABC2_membrane_3"/>
    <property type="match status" value="1"/>
</dbReference>
<accession>A0A1I0P2Q0</accession>
<dbReference type="PANTHER" id="PTHR43077">
    <property type="entry name" value="TRANSPORT PERMEASE YVFS-RELATED"/>
    <property type="match status" value="1"/>
</dbReference>
<dbReference type="EMBL" id="FOJI01000004">
    <property type="protein sequence ID" value="SEW08440.1"/>
    <property type="molecule type" value="Genomic_DNA"/>
</dbReference>
<evidence type="ECO:0000256" key="4">
    <source>
        <dbReference type="ARBA" id="ARBA00023136"/>
    </source>
</evidence>
<dbReference type="InterPro" id="IPR013525">
    <property type="entry name" value="ABC2_TM"/>
</dbReference>
<evidence type="ECO:0000313" key="7">
    <source>
        <dbReference type="EMBL" id="SEW08440.1"/>
    </source>
</evidence>
<keyword evidence="3 5" id="KW-1133">Transmembrane helix</keyword>
<dbReference type="GO" id="GO:0140359">
    <property type="term" value="F:ABC-type transporter activity"/>
    <property type="evidence" value="ECO:0007669"/>
    <property type="project" value="InterPro"/>
</dbReference>
<dbReference type="PANTHER" id="PTHR43077:SF5">
    <property type="entry name" value="PHAGE INFECTION PROTEIN"/>
    <property type="match status" value="1"/>
</dbReference>
<dbReference type="Gene3D" id="3.40.1710.10">
    <property type="entry name" value="abc type-2 transporter like domain"/>
    <property type="match status" value="1"/>
</dbReference>
<feature type="domain" description="ABC-2 type transporter transmembrane" evidence="6">
    <location>
        <begin position="15"/>
        <end position="654"/>
    </location>
</feature>
<dbReference type="AlphaFoldDB" id="A0A1I0P2Q0"/>
<feature type="transmembrane region" description="Helical" evidence="5">
    <location>
        <begin position="479"/>
        <end position="501"/>
    </location>
</feature>
<dbReference type="Proteomes" id="UP000199701">
    <property type="component" value="Unassembled WGS sequence"/>
</dbReference>
<reference evidence="7 8" key="1">
    <citation type="submission" date="2016-10" db="EMBL/GenBank/DDBJ databases">
        <authorList>
            <person name="de Groot N.N."/>
        </authorList>
    </citation>
    <scope>NUCLEOTIDE SEQUENCE [LARGE SCALE GENOMIC DNA]</scope>
    <source>
        <strain evidence="7 8">DSM 9179</strain>
    </source>
</reference>